<dbReference type="PROSITE" id="PS50879">
    <property type="entry name" value="RNASE_H_1"/>
    <property type="match status" value="1"/>
</dbReference>
<proteinExistence type="predicted"/>
<dbReference type="GO" id="GO:0003676">
    <property type="term" value="F:nucleic acid binding"/>
    <property type="evidence" value="ECO:0007669"/>
    <property type="project" value="InterPro"/>
</dbReference>
<organism evidence="2 3">
    <name type="scientific">Branchiostoma lanceolatum</name>
    <name type="common">Common lancelet</name>
    <name type="synonym">Amphioxus lanceolatum</name>
    <dbReference type="NCBI Taxonomy" id="7740"/>
    <lineage>
        <taxon>Eukaryota</taxon>
        <taxon>Metazoa</taxon>
        <taxon>Chordata</taxon>
        <taxon>Cephalochordata</taxon>
        <taxon>Leptocardii</taxon>
        <taxon>Amphioxiformes</taxon>
        <taxon>Branchiostomatidae</taxon>
        <taxon>Branchiostoma</taxon>
    </lineage>
</organism>
<evidence type="ECO:0000313" key="3">
    <source>
        <dbReference type="Proteomes" id="UP000838412"/>
    </source>
</evidence>
<dbReference type="Pfam" id="PF00075">
    <property type="entry name" value="RNase_H"/>
    <property type="match status" value="1"/>
</dbReference>
<protein>
    <submittedName>
        <fullName evidence="2">Hypp5147 protein</fullName>
    </submittedName>
</protein>
<evidence type="ECO:0000259" key="1">
    <source>
        <dbReference type="PROSITE" id="PS50879"/>
    </source>
</evidence>
<feature type="domain" description="RNase H type-1" evidence="1">
    <location>
        <begin position="215"/>
        <end position="358"/>
    </location>
</feature>
<dbReference type="CDD" id="cd09276">
    <property type="entry name" value="Rnase_HI_RT_non_LTR"/>
    <property type="match status" value="1"/>
</dbReference>
<sequence length="530" mass="59272">MTPFRLRRRAGTKPAFRVTVSTRPCRRAVPGKTLETAGDRSQCSRYSSESSGNNRFLGGILCMESGLVGSLSPDCLADSARGGSGMPGGEHVHGAAWGIPPIDIHLSCRQAQAYLRMTSKHTGNPIYDTISHMKTQKTTTQTGSPLHLLQTRLNELKEEMDETTVDKEPYYDARLPPFTMGSITGTFATTTNTTGGKDKAREDILDTLQHISNSKEPTTVIFTDGSALGNPGPTGCAAVIYERWGVTEPFAVRKSVAAKSNNYEGELEGLHLAINTITRRQTTITTSKVLVLCDCKAAVESVMGVQQVDAYNSLVHTIRNKLRALKLQDLTIQIIWCPGHMGIPGNEIADKEAKLAADEATNIQYTSWTKHQAMKHIEAQAHERWNRRMKLNMRSEHMQKIATNMKKKGRTHGRRNTQVNINQLVSGHTRLNAYQNWKNPEVSPNCPNCGALETTRHYLYHCPRYEKERQHMLLEAENLYETYNIAEECRDTDIVTLAGMREDLPETINKQMYLALSRYIESTHRLDVLS</sequence>
<dbReference type="SUPFAM" id="SSF53098">
    <property type="entry name" value="Ribonuclease H-like"/>
    <property type="match status" value="1"/>
</dbReference>
<dbReference type="Gene3D" id="3.30.420.10">
    <property type="entry name" value="Ribonuclease H-like superfamily/Ribonuclease H"/>
    <property type="match status" value="1"/>
</dbReference>
<dbReference type="GO" id="GO:0004523">
    <property type="term" value="F:RNA-DNA hybrid ribonuclease activity"/>
    <property type="evidence" value="ECO:0007669"/>
    <property type="project" value="InterPro"/>
</dbReference>
<name>A0A8K0F0I0_BRALA</name>
<dbReference type="EMBL" id="OV696694">
    <property type="protein sequence ID" value="CAH1273535.1"/>
    <property type="molecule type" value="Genomic_DNA"/>
</dbReference>
<gene>
    <name evidence="2" type="primary">Hypp5147</name>
    <name evidence="2" type="ORF">BLAG_LOCUS24845</name>
</gene>
<reference evidence="2" key="1">
    <citation type="submission" date="2022-01" db="EMBL/GenBank/DDBJ databases">
        <authorList>
            <person name="Braso-Vives M."/>
        </authorList>
    </citation>
    <scope>NUCLEOTIDE SEQUENCE</scope>
</reference>
<dbReference type="InterPro" id="IPR036397">
    <property type="entry name" value="RNaseH_sf"/>
</dbReference>
<dbReference type="Proteomes" id="UP000838412">
    <property type="component" value="Chromosome 9"/>
</dbReference>
<dbReference type="InterPro" id="IPR002156">
    <property type="entry name" value="RNaseH_domain"/>
</dbReference>
<evidence type="ECO:0000313" key="2">
    <source>
        <dbReference type="EMBL" id="CAH1273535.1"/>
    </source>
</evidence>
<keyword evidence="3" id="KW-1185">Reference proteome</keyword>
<dbReference type="OrthoDB" id="6147158at2759"/>
<accession>A0A8K0F0I0</accession>
<dbReference type="AlphaFoldDB" id="A0A8K0F0I0"/>
<dbReference type="InterPro" id="IPR012337">
    <property type="entry name" value="RNaseH-like_sf"/>
</dbReference>